<dbReference type="Proteomes" id="UP000013776">
    <property type="component" value="Unassembled WGS sequence"/>
</dbReference>
<keyword evidence="2 5" id="KW-0812">Transmembrane</keyword>
<evidence type="ECO:0000256" key="3">
    <source>
        <dbReference type="ARBA" id="ARBA00022989"/>
    </source>
</evidence>
<keyword evidence="3 5" id="KW-1133">Transmembrane helix</keyword>
<protein>
    <submittedName>
        <fullName evidence="6">Uncharacterized protein</fullName>
    </submittedName>
</protein>
<evidence type="ECO:0000256" key="5">
    <source>
        <dbReference type="SAM" id="Phobius"/>
    </source>
</evidence>
<dbReference type="PANTHER" id="PTHR31162">
    <property type="entry name" value="MALIC ACID TRANSPORT PROTEIN-RELATED"/>
    <property type="match status" value="1"/>
</dbReference>
<dbReference type="Pfam" id="PF03595">
    <property type="entry name" value="SLAC1"/>
    <property type="match status" value="1"/>
</dbReference>
<keyword evidence="7" id="KW-1185">Reference proteome</keyword>
<comment type="caution">
    <text evidence="6">The sequence shown here is derived from an EMBL/GenBank/DDBJ whole genome shotgun (WGS) entry which is preliminary data.</text>
</comment>
<feature type="transmembrane region" description="Helical" evidence="5">
    <location>
        <begin position="53"/>
        <end position="75"/>
    </location>
</feature>
<evidence type="ECO:0000256" key="1">
    <source>
        <dbReference type="ARBA" id="ARBA00004141"/>
    </source>
</evidence>
<evidence type="ECO:0000313" key="7">
    <source>
        <dbReference type="Proteomes" id="UP000013776"/>
    </source>
</evidence>
<proteinExistence type="predicted"/>
<dbReference type="InterPro" id="IPR038665">
    <property type="entry name" value="Voltage-dep_anion_channel_sf"/>
</dbReference>
<dbReference type="Gene3D" id="1.50.10.150">
    <property type="entry name" value="Voltage-dependent anion channel"/>
    <property type="match status" value="1"/>
</dbReference>
<dbReference type="PANTHER" id="PTHR31162:SF0">
    <property type="entry name" value="MALIC ACID TRANSPORT PROTEIN"/>
    <property type="match status" value="1"/>
</dbReference>
<feature type="transmembrane region" description="Helical" evidence="5">
    <location>
        <begin position="20"/>
        <end position="41"/>
    </location>
</feature>
<evidence type="ECO:0000313" key="6">
    <source>
        <dbReference type="EMBL" id="CCG84946.1"/>
    </source>
</evidence>
<sequence>MQQNDYPVNVTRMDTFKMRIHHFTFAWFASTMSTGGLAVTINSMPLYFGTAQYVLGVTVFIIDLIIFTMWVHVILANTTAADCRIVSHRS</sequence>
<keyword evidence="4 5" id="KW-0472">Membrane</keyword>
<dbReference type="VEuPathDB" id="FungiDB:TAPDE_005510"/>
<dbReference type="InterPro" id="IPR030185">
    <property type="entry name" value="Mae1"/>
</dbReference>
<organism evidence="6 7">
    <name type="scientific">Taphrina deformans (strain PYCC 5710 / ATCC 11124 / CBS 356.35 / IMI 108563 / JCM 9778 / NBRC 8474)</name>
    <name type="common">Peach leaf curl fungus</name>
    <name type="synonym">Lalaria deformans</name>
    <dbReference type="NCBI Taxonomy" id="1097556"/>
    <lineage>
        <taxon>Eukaryota</taxon>
        <taxon>Fungi</taxon>
        <taxon>Dikarya</taxon>
        <taxon>Ascomycota</taxon>
        <taxon>Taphrinomycotina</taxon>
        <taxon>Taphrinomycetes</taxon>
        <taxon>Taphrinales</taxon>
        <taxon>Taphrinaceae</taxon>
        <taxon>Taphrina</taxon>
    </lineage>
</organism>
<dbReference type="AlphaFoldDB" id="R4XGM5"/>
<name>R4XGM5_TAPDE</name>
<dbReference type="InterPro" id="IPR004695">
    <property type="entry name" value="SLAC1/Mae1/Ssu1/TehA"/>
</dbReference>
<dbReference type="GO" id="GO:0015140">
    <property type="term" value="F:malate transmembrane transporter activity"/>
    <property type="evidence" value="ECO:0007669"/>
    <property type="project" value="InterPro"/>
</dbReference>
<dbReference type="OrthoDB" id="2901184at2759"/>
<accession>R4XGM5</accession>
<reference evidence="6 7" key="1">
    <citation type="journal article" date="2013" name="MBio">
        <title>Genome sequencing of the plant pathogen Taphrina deformans, the causal agent of peach leaf curl.</title>
        <authorList>
            <person name="Cisse O.H."/>
            <person name="Almeida J.M.G.C.F."/>
            <person name="Fonseca A."/>
            <person name="Kumar A.A."/>
            <person name="Salojaervi J."/>
            <person name="Overmyer K."/>
            <person name="Hauser P.M."/>
            <person name="Pagni M."/>
        </authorList>
    </citation>
    <scope>NUCLEOTIDE SEQUENCE [LARGE SCALE GENOMIC DNA]</scope>
    <source>
        <strain evidence="7">PYCC 5710 / ATCC 11124 / CBS 356.35 / IMI 108563 / JCM 9778 / NBRC 8474</strain>
    </source>
</reference>
<comment type="subcellular location">
    <subcellularLocation>
        <location evidence="1">Membrane</location>
        <topology evidence="1">Multi-pass membrane protein</topology>
    </subcellularLocation>
</comment>
<evidence type="ECO:0000256" key="4">
    <source>
        <dbReference type="ARBA" id="ARBA00023136"/>
    </source>
</evidence>
<dbReference type="GO" id="GO:0016020">
    <property type="term" value="C:membrane"/>
    <property type="evidence" value="ECO:0007669"/>
    <property type="project" value="UniProtKB-SubCell"/>
</dbReference>
<evidence type="ECO:0000256" key="2">
    <source>
        <dbReference type="ARBA" id="ARBA00022692"/>
    </source>
</evidence>
<dbReference type="EMBL" id="CAHR02000353">
    <property type="protein sequence ID" value="CCG84946.1"/>
    <property type="molecule type" value="Genomic_DNA"/>
</dbReference>
<gene>
    <name evidence="6" type="ORF">TAPDE_005510</name>
</gene>